<gene>
    <name evidence="2" type="ORF">SI65_09986</name>
</gene>
<dbReference type="CDD" id="cd18186">
    <property type="entry name" value="BTB_POZ_ZBTB_KLHL-like"/>
    <property type="match status" value="1"/>
</dbReference>
<dbReference type="InterPro" id="IPR011333">
    <property type="entry name" value="SKP1/BTB/POZ_sf"/>
</dbReference>
<organism evidence="2 3">
    <name type="scientific">Aspergillus cristatus</name>
    <name type="common">Chinese Fuzhuan brick tea-fermentation fungus</name>
    <name type="synonym">Eurotium cristatum</name>
    <dbReference type="NCBI Taxonomy" id="573508"/>
    <lineage>
        <taxon>Eukaryota</taxon>
        <taxon>Fungi</taxon>
        <taxon>Dikarya</taxon>
        <taxon>Ascomycota</taxon>
        <taxon>Pezizomycotina</taxon>
        <taxon>Eurotiomycetes</taxon>
        <taxon>Eurotiomycetidae</taxon>
        <taxon>Eurotiales</taxon>
        <taxon>Aspergillaceae</taxon>
        <taxon>Aspergillus</taxon>
        <taxon>Aspergillus subgen. Aspergillus</taxon>
    </lineage>
</organism>
<sequence length="256" mass="29100">MVELVLSLPSGSRYVLHAYWPFPAEEQGLAQGSRKSKAILTGGAYHDTEIDFTFFSWFLEPTFGDLGIVSRQQAFPAHRLVVSFNSPYFRAILTGGFAEAEKQKITLDDPEPLQVKKMLQYLYTAEYYIETCDLVYLVDKTTTFPSGPDTKHLKADREETDDNPRYLATFHAQMYSVGDYFQIPGLKKASMRYFYYAFGKVESQVGFMEAVTEVYSSTPASDRGLRDIVVELSTSNERGARRPKIDEDMLRQPLIA</sequence>
<dbReference type="SUPFAM" id="SSF54695">
    <property type="entry name" value="POZ domain"/>
    <property type="match status" value="1"/>
</dbReference>
<dbReference type="PROSITE" id="PS50097">
    <property type="entry name" value="BTB"/>
    <property type="match status" value="1"/>
</dbReference>
<dbReference type="Pfam" id="PF00651">
    <property type="entry name" value="BTB"/>
    <property type="match status" value="1"/>
</dbReference>
<dbReference type="Proteomes" id="UP000094569">
    <property type="component" value="Unassembled WGS sequence"/>
</dbReference>
<evidence type="ECO:0000259" key="1">
    <source>
        <dbReference type="PROSITE" id="PS50097"/>
    </source>
</evidence>
<proteinExistence type="predicted"/>
<reference evidence="2 3" key="1">
    <citation type="journal article" date="2016" name="BMC Genomics">
        <title>Comparative genomic and transcriptomic analyses of the Fuzhuan brick tea-fermentation fungus Aspergillus cristatus.</title>
        <authorList>
            <person name="Ge Y."/>
            <person name="Wang Y."/>
            <person name="Liu Y."/>
            <person name="Tan Y."/>
            <person name="Ren X."/>
            <person name="Zhang X."/>
            <person name="Hyde K.D."/>
            <person name="Liu Y."/>
            <person name="Liu Z."/>
        </authorList>
    </citation>
    <scope>NUCLEOTIDE SEQUENCE [LARGE SCALE GENOMIC DNA]</scope>
    <source>
        <strain evidence="2 3">GZAAS20.1005</strain>
    </source>
</reference>
<dbReference type="OrthoDB" id="6359816at2759"/>
<protein>
    <recommendedName>
        <fullName evidence="1">BTB domain-containing protein</fullName>
    </recommendedName>
</protein>
<evidence type="ECO:0000313" key="2">
    <source>
        <dbReference type="EMBL" id="ODM14641.1"/>
    </source>
</evidence>
<dbReference type="SMART" id="SM00225">
    <property type="entry name" value="BTB"/>
    <property type="match status" value="1"/>
</dbReference>
<evidence type="ECO:0000313" key="3">
    <source>
        <dbReference type="Proteomes" id="UP000094569"/>
    </source>
</evidence>
<name>A0A1E3B1C5_ASPCR</name>
<feature type="domain" description="BTB" evidence="1">
    <location>
        <begin position="64"/>
        <end position="131"/>
    </location>
</feature>
<dbReference type="STRING" id="573508.A0A1E3B1C5"/>
<dbReference type="VEuPathDB" id="FungiDB:SI65_09986"/>
<dbReference type="PANTHER" id="PTHR47843">
    <property type="entry name" value="BTB DOMAIN-CONTAINING PROTEIN-RELATED"/>
    <property type="match status" value="1"/>
</dbReference>
<dbReference type="PANTHER" id="PTHR47843:SF5">
    <property type="entry name" value="BTB_POZ DOMAIN PROTEIN"/>
    <property type="match status" value="1"/>
</dbReference>
<accession>A0A1E3B1C5</accession>
<dbReference type="AlphaFoldDB" id="A0A1E3B1C5"/>
<dbReference type="Gene3D" id="3.30.710.10">
    <property type="entry name" value="Potassium Channel Kv1.1, Chain A"/>
    <property type="match status" value="1"/>
</dbReference>
<comment type="caution">
    <text evidence="2">The sequence shown here is derived from an EMBL/GenBank/DDBJ whole genome shotgun (WGS) entry which is preliminary data.</text>
</comment>
<dbReference type="EMBL" id="JXNT01000023">
    <property type="protein sequence ID" value="ODM14641.1"/>
    <property type="molecule type" value="Genomic_DNA"/>
</dbReference>
<keyword evidence="3" id="KW-1185">Reference proteome</keyword>
<dbReference type="InterPro" id="IPR000210">
    <property type="entry name" value="BTB/POZ_dom"/>
</dbReference>